<dbReference type="RefSeq" id="WP_012002074.1">
    <property type="nucleotide sequence ID" value="NC_009828.1"/>
</dbReference>
<dbReference type="eggNOG" id="COG0834">
    <property type="taxonomic scope" value="Bacteria"/>
</dbReference>
<dbReference type="EMBL" id="CP000812">
    <property type="protein sequence ID" value="ABV32593.1"/>
    <property type="molecule type" value="Genomic_DNA"/>
</dbReference>
<dbReference type="KEGG" id="tle:Tlet_0020"/>
<organism evidence="3 4">
    <name type="scientific">Pseudothermotoga lettingae (strain ATCC BAA-301 / DSM 14385 / NBRC 107922 / TMO)</name>
    <name type="common">Thermotoga lettingae</name>
    <dbReference type="NCBI Taxonomy" id="416591"/>
    <lineage>
        <taxon>Bacteria</taxon>
        <taxon>Thermotogati</taxon>
        <taxon>Thermotogota</taxon>
        <taxon>Thermotogae</taxon>
        <taxon>Thermotogales</taxon>
        <taxon>Thermotogaceae</taxon>
        <taxon>Pseudothermotoga</taxon>
    </lineage>
</organism>
<accession>A8F357</accession>
<keyword evidence="4" id="KW-1185">Reference proteome</keyword>
<dbReference type="Proteomes" id="UP000002016">
    <property type="component" value="Chromosome"/>
</dbReference>
<dbReference type="CDD" id="cd13530">
    <property type="entry name" value="PBP2_peptides_like"/>
    <property type="match status" value="1"/>
</dbReference>
<keyword evidence="1" id="KW-0732">Signal</keyword>
<feature type="domain" description="Solute-binding protein family 3/N-terminal" evidence="2">
    <location>
        <begin position="34"/>
        <end position="255"/>
    </location>
</feature>
<evidence type="ECO:0000256" key="1">
    <source>
        <dbReference type="ARBA" id="ARBA00022729"/>
    </source>
</evidence>
<dbReference type="InterPro" id="IPR001638">
    <property type="entry name" value="Solute-binding_3/MltF_N"/>
</dbReference>
<gene>
    <name evidence="3" type="ordered locus">Tlet_0020</name>
</gene>
<sequence precursor="true">MKRLVSWVVVLSVIIIPTFLFAATTLEEIVKRGKIIIATDMTSVPMQYRDPSGKPTGFTIELMELAAKYMGVQIEWQDMAWESLIPSLLTKKVDMIAANMSMTLTRLKTIRFSEPFFLTGIRVLARKDSKMVYWKDIIDPSVKIGATMGSVHADYVEKQLRKKPFLYENLAEWLSDLKTGRIDAVMDDEMLCIELVKNNPELKILEGYVRPDTYGLAFRQDSESDSLVNWFNWFIRWVKLTGEYGEIYKKYTGMEWTPSPIID</sequence>
<dbReference type="PANTHER" id="PTHR35936">
    <property type="entry name" value="MEMBRANE-BOUND LYTIC MUREIN TRANSGLYCOSYLASE F"/>
    <property type="match status" value="1"/>
</dbReference>
<proteinExistence type="predicted"/>
<dbReference type="AlphaFoldDB" id="A8F357"/>
<dbReference type="SMART" id="SM00062">
    <property type="entry name" value="PBPb"/>
    <property type="match status" value="1"/>
</dbReference>
<reference evidence="3 4" key="1">
    <citation type="submission" date="2007-08" db="EMBL/GenBank/DDBJ databases">
        <title>Complete sequence of Thermotoga lettingae TMO.</title>
        <authorList>
            <consortium name="US DOE Joint Genome Institute"/>
            <person name="Copeland A."/>
            <person name="Lucas S."/>
            <person name="Lapidus A."/>
            <person name="Barry K."/>
            <person name="Glavina del Rio T."/>
            <person name="Dalin E."/>
            <person name="Tice H."/>
            <person name="Pitluck S."/>
            <person name="Foster B."/>
            <person name="Bruce D."/>
            <person name="Schmutz J."/>
            <person name="Larimer F."/>
            <person name="Land M."/>
            <person name="Hauser L."/>
            <person name="Kyrpides N."/>
            <person name="Mikhailova N."/>
            <person name="Nelson K."/>
            <person name="Gogarten J.P."/>
            <person name="Noll K."/>
            <person name="Richardson P."/>
        </authorList>
    </citation>
    <scope>NUCLEOTIDE SEQUENCE [LARGE SCALE GENOMIC DNA]</scope>
    <source>
        <strain evidence="4">ATCC BAA-301 / DSM 14385 / NBRC 107922 / TMO</strain>
    </source>
</reference>
<dbReference type="SUPFAM" id="SSF53850">
    <property type="entry name" value="Periplasmic binding protein-like II"/>
    <property type="match status" value="1"/>
</dbReference>
<evidence type="ECO:0000313" key="4">
    <source>
        <dbReference type="Proteomes" id="UP000002016"/>
    </source>
</evidence>
<evidence type="ECO:0000259" key="2">
    <source>
        <dbReference type="SMART" id="SM00062"/>
    </source>
</evidence>
<name>A8F357_PSELT</name>
<dbReference type="Pfam" id="PF00497">
    <property type="entry name" value="SBP_bac_3"/>
    <property type="match status" value="1"/>
</dbReference>
<dbReference type="STRING" id="416591.Tlet_0020"/>
<protein>
    <submittedName>
        <fullName evidence="3">Extracellular solute-binding protein family 3</fullName>
    </submittedName>
</protein>
<dbReference type="Gene3D" id="3.40.190.10">
    <property type="entry name" value="Periplasmic binding protein-like II"/>
    <property type="match status" value="2"/>
</dbReference>
<reference evidence="3 4" key="2">
    <citation type="journal article" date="2009" name="Proc. Natl. Acad. Sci. U.S.A.">
        <title>On the chimeric nature, thermophilic origin, and phylogenetic placement of the Thermotogales.</title>
        <authorList>
            <person name="Zhaxybayeva O."/>
            <person name="Swithers K.S."/>
            <person name="Lapierre P."/>
            <person name="Fournier G.P."/>
            <person name="Bickhart D.M."/>
            <person name="DeBoy R.T."/>
            <person name="Nelson K.E."/>
            <person name="Nesbo C.L."/>
            <person name="Doolittle W.F."/>
            <person name="Gogarten J.P."/>
            <person name="Noll K.M."/>
        </authorList>
    </citation>
    <scope>NUCLEOTIDE SEQUENCE [LARGE SCALE GENOMIC DNA]</scope>
    <source>
        <strain evidence="4">ATCC BAA-301 / DSM 14385 / NBRC 107922 / TMO</strain>
    </source>
</reference>
<evidence type="ECO:0000313" key="3">
    <source>
        <dbReference type="EMBL" id="ABV32593.1"/>
    </source>
</evidence>
<dbReference type="HOGENOM" id="CLU_019602_18_2_0"/>
<dbReference type="PANTHER" id="PTHR35936:SF17">
    <property type="entry name" value="ARGININE-BINDING EXTRACELLULAR PROTEIN ARTP"/>
    <property type="match status" value="1"/>
</dbReference>
<dbReference type="OrthoDB" id="9811552at2"/>